<reference evidence="2 3" key="1">
    <citation type="journal article" date="2013" name="Genome Announc.">
        <title>Draft Genome Sequence of Holospora undulata Strain HU1, a Micronucleus-Specific Symbiont of the Ciliate Paramecium caudatum.</title>
        <authorList>
            <person name="Dohra H."/>
            <person name="Suzuki H."/>
            <person name="Suzuki T."/>
            <person name="Tanaka K."/>
            <person name="Fujishima M."/>
        </authorList>
    </citation>
    <scope>NUCLEOTIDE SEQUENCE [LARGE SCALE GENOMIC DNA]</scope>
    <source>
        <strain evidence="2 3">HU1</strain>
    </source>
</reference>
<protein>
    <recommendedName>
        <fullName evidence="4">Transferase CAF17, mitochondrial</fullName>
    </recommendedName>
</protein>
<keyword evidence="1" id="KW-0809">Transit peptide</keyword>
<comment type="caution">
    <text evidence="2">The sequence shown here is derived from an EMBL/GenBank/DDBJ whole genome shotgun (WGS) entry which is preliminary data.</text>
</comment>
<evidence type="ECO:0000313" key="2">
    <source>
        <dbReference type="EMBL" id="ETZ05200.1"/>
    </source>
</evidence>
<name>A0A061JGK4_9PROT</name>
<accession>A0A061JGK4</accession>
<evidence type="ECO:0000313" key="3">
    <source>
        <dbReference type="Proteomes" id="UP000026922"/>
    </source>
</evidence>
<dbReference type="AlphaFoldDB" id="A0A061JGK4"/>
<dbReference type="PANTHER" id="PTHR22602">
    <property type="entry name" value="TRANSFERASE CAF17, MITOCHONDRIAL-RELATED"/>
    <property type="match status" value="1"/>
</dbReference>
<dbReference type="InterPro" id="IPR027266">
    <property type="entry name" value="TrmE/GcvT-like"/>
</dbReference>
<gene>
    <name evidence="2" type="ORF">K737_300367</name>
</gene>
<dbReference type="PANTHER" id="PTHR22602:SF0">
    <property type="entry name" value="TRANSFERASE CAF17, MITOCHONDRIAL-RELATED"/>
    <property type="match status" value="1"/>
</dbReference>
<organism evidence="2 3">
    <name type="scientific">Holospora undulata HU1</name>
    <dbReference type="NCBI Taxonomy" id="1321371"/>
    <lineage>
        <taxon>Bacteria</taxon>
        <taxon>Pseudomonadati</taxon>
        <taxon>Pseudomonadota</taxon>
        <taxon>Alphaproteobacteria</taxon>
        <taxon>Holosporales</taxon>
        <taxon>Holosporaceae</taxon>
        <taxon>Holospora</taxon>
    </lineage>
</organism>
<dbReference type="InterPro" id="IPR017703">
    <property type="entry name" value="YgfZ/GCV_T_CS"/>
</dbReference>
<evidence type="ECO:0000256" key="1">
    <source>
        <dbReference type="ARBA" id="ARBA00022946"/>
    </source>
</evidence>
<dbReference type="NCBIfam" id="TIGR03317">
    <property type="entry name" value="ygfZ_signature"/>
    <property type="match status" value="1"/>
</dbReference>
<evidence type="ECO:0008006" key="4">
    <source>
        <dbReference type="Google" id="ProtNLM"/>
    </source>
</evidence>
<dbReference type="EMBL" id="ARPM03000097">
    <property type="protein sequence ID" value="ETZ05200.1"/>
    <property type="molecule type" value="Genomic_DNA"/>
</dbReference>
<dbReference type="Proteomes" id="UP000026922">
    <property type="component" value="Unassembled WGS sequence"/>
</dbReference>
<dbReference type="Gene3D" id="3.30.1360.120">
    <property type="entry name" value="Probable tRNA modification gtpase trme, domain 1"/>
    <property type="match status" value="1"/>
</dbReference>
<keyword evidence="3" id="KW-1185">Reference proteome</keyword>
<proteinExistence type="predicted"/>
<dbReference type="InterPro" id="IPR045179">
    <property type="entry name" value="YgfZ/GcvT"/>
</dbReference>
<sequence>MALKKIYNMNTWIPLISRRVSRLLGKESENLIQGISTNDMKLLDHRIGVFTAFLNRQGRFLADAFVFYHKGHLCLECDVVHYPVIKGLIDQYGPLHSVQIQDMPFAVISFSGPECHQLHHEVQMHIQERSGIIFQDPRHLNLGFRVILPYECWHEIPTPLCIPGTEKYYRVLCIQNGIPCGACDLVGGRSSILEYHYHLHQGISWKKGCYIGQEVIARSFYQNRFRRGLFRLTHVLAGSVLKAGEDLLDNKGNVQGIWGSFCSGQGLLCLDQAWALTCLDTGNFEGYKTDGTMVTGILTPNKESIEVCTQGV</sequence>
<dbReference type="SUPFAM" id="SSF103025">
    <property type="entry name" value="Folate-binding domain"/>
    <property type="match status" value="1"/>
</dbReference>
<dbReference type="GO" id="GO:0016226">
    <property type="term" value="P:iron-sulfur cluster assembly"/>
    <property type="evidence" value="ECO:0007669"/>
    <property type="project" value="TreeGrafter"/>
</dbReference>